<proteinExistence type="predicted"/>
<reference evidence="2" key="1">
    <citation type="submission" date="2016-10" db="EMBL/GenBank/DDBJ databases">
        <authorList>
            <person name="Varghese N."/>
            <person name="Submissions S."/>
        </authorList>
    </citation>
    <scope>NUCLEOTIDE SEQUENCE [LARGE SCALE GENOMIC DNA]</scope>
    <source>
        <strain evidence="2">IBRC-M 10760</strain>
    </source>
</reference>
<dbReference type="InterPro" id="IPR012349">
    <property type="entry name" value="Split_barrel_FMN-bd"/>
</dbReference>
<dbReference type="STRING" id="660518.SAMN05216218_10956"/>
<dbReference type="AlphaFoldDB" id="A0A1G7NP52"/>
<evidence type="ECO:0008006" key="3">
    <source>
        <dbReference type="Google" id="ProtNLM"/>
    </source>
</evidence>
<dbReference type="OrthoDB" id="953at2157"/>
<dbReference type="Gene3D" id="2.30.110.10">
    <property type="entry name" value="Electron Transport, Fmn-binding Protein, Chain A"/>
    <property type="match status" value="1"/>
</dbReference>
<dbReference type="SUPFAM" id="SSF50475">
    <property type="entry name" value="FMN-binding split barrel"/>
    <property type="match status" value="1"/>
</dbReference>
<organism evidence="1 2">
    <name type="scientific">Halorientalis regularis</name>
    <dbReference type="NCBI Taxonomy" id="660518"/>
    <lineage>
        <taxon>Archaea</taxon>
        <taxon>Methanobacteriati</taxon>
        <taxon>Methanobacteriota</taxon>
        <taxon>Stenosarchaea group</taxon>
        <taxon>Halobacteria</taxon>
        <taxon>Halobacteriales</taxon>
        <taxon>Haloarculaceae</taxon>
        <taxon>Halorientalis</taxon>
    </lineage>
</organism>
<evidence type="ECO:0000313" key="1">
    <source>
        <dbReference type="EMBL" id="SDF75050.1"/>
    </source>
</evidence>
<dbReference type="InterPro" id="IPR024747">
    <property type="entry name" value="Pyridox_Oxase-rel"/>
</dbReference>
<sequence length="154" mass="16928">MTVDELGTYGLEQLTDDEIRAFLANQRMGVLGLPTGNGPYLLPLSFGFDGESRLYFTYVVGGQSRKVDLSERAERASFLVYSAESPYNWESVSLTGRIEEVPESEWDEIDGALADAWRPGLIEAAAASADVAVYRFLIEERSGVKHTGLPPGFD</sequence>
<protein>
    <recommendedName>
        <fullName evidence="3">Pyridoxamine 5'-phosphate oxidase</fullName>
    </recommendedName>
</protein>
<dbReference type="Pfam" id="PF12900">
    <property type="entry name" value="Pyridox_ox_2"/>
    <property type="match status" value="1"/>
</dbReference>
<dbReference type="Proteomes" id="UP000199076">
    <property type="component" value="Unassembled WGS sequence"/>
</dbReference>
<dbReference type="EMBL" id="FNBK01000009">
    <property type="protein sequence ID" value="SDF75050.1"/>
    <property type="molecule type" value="Genomic_DNA"/>
</dbReference>
<evidence type="ECO:0000313" key="2">
    <source>
        <dbReference type="Proteomes" id="UP000199076"/>
    </source>
</evidence>
<name>A0A1G7NP52_9EURY</name>
<accession>A0A1G7NP52</accession>
<gene>
    <name evidence="1" type="ORF">SAMN05216218_10956</name>
</gene>
<dbReference type="RefSeq" id="WP_092692801.1">
    <property type="nucleotide sequence ID" value="NZ_FNBK01000009.1"/>
</dbReference>
<keyword evidence="2" id="KW-1185">Reference proteome</keyword>